<evidence type="ECO:0000259" key="1">
    <source>
        <dbReference type="Pfam" id="PF01548"/>
    </source>
</evidence>
<dbReference type="KEGG" id="proe:H9L23_19165"/>
<dbReference type="KEGG" id="proe:H9L23_01500"/>
<dbReference type="EMBL" id="CP060723">
    <property type="protein sequence ID" value="QNN42819.1"/>
    <property type="molecule type" value="Genomic_DNA"/>
</dbReference>
<sequence>MNYKLFAGIDISKLKTDVVFFLAEDPDECFHGTFANSDAGYTEMITWIHHLTKLSISDMFFCAEDTGIYALPACTFFSDQGGNLWVENALRLKRSLGLKRGKSDKADAAAIAEYGFIHRRKAFLFSMPSKTISKIKYLLSCRRQLVKQQTALKNVCGELEEFDRESAEFTLQIRKALIKEYDNKISLLEEKLLCYVKEDALLEKQYRLVNSVYCIGPQTAMFIVVLTQGFSLFDNPRKFACYCGLAPFGKKSGTTLNTKPKVSHLANKRIKTLLTMCALNTIKKDNEFKRYYDRKIKEGKHHSSILNVLRNKLVSRAFSAVANDRPYVKDYQLVA</sequence>
<dbReference type="Proteomes" id="UP000515806">
    <property type="component" value="Chromosome"/>
</dbReference>
<dbReference type="Pfam" id="PF02371">
    <property type="entry name" value="Transposase_20"/>
    <property type="match status" value="1"/>
</dbReference>
<evidence type="ECO:0000313" key="5">
    <source>
        <dbReference type="Proteomes" id="UP000515806"/>
    </source>
</evidence>
<dbReference type="PANTHER" id="PTHR33055:SF3">
    <property type="entry name" value="PUTATIVE TRANSPOSASE FOR IS117-RELATED"/>
    <property type="match status" value="1"/>
</dbReference>
<evidence type="ECO:0000259" key="2">
    <source>
        <dbReference type="Pfam" id="PF02371"/>
    </source>
</evidence>
<feature type="domain" description="Transposase IS116/IS110/IS902 C-terminal" evidence="2">
    <location>
        <begin position="207"/>
        <end position="292"/>
    </location>
</feature>
<keyword evidence="5" id="KW-1185">Reference proteome</keyword>
<reference evidence="3 5" key="1">
    <citation type="submission" date="2020-08" db="EMBL/GenBank/DDBJ databases">
        <title>Genome sequence of Pedobacter roseus KACC 11594T.</title>
        <authorList>
            <person name="Hyun D.-W."/>
            <person name="Bae J.-W."/>
        </authorList>
    </citation>
    <scope>NUCLEOTIDE SEQUENCE [LARGE SCALE GENOMIC DNA]</scope>
    <source>
        <strain evidence="3 5">KACC 11594</strain>
    </source>
</reference>
<dbReference type="NCBIfam" id="NF033542">
    <property type="entry name" value="transpos_IS110"/>
    <property type="match status" value="1"/>
</dbReference>
<dbReference type="GO" id="GO:0003677">
    <property type="term" value="F:DNA binding"/>
    <property type="evidence" value="ECO:0007669"/>
    <property type="project" value="InterPro"/>
</dbReference>
<dbReference type="GO" id="GO:0004803">
    <property type="term" value="F:transposase activity"/>
    <property type="evidence" value="ECO:0007669"/>
    <property type="project" value="InterPro"/>
</dbReference>
<name>A0A7G9QCZ2_9SPHI</name>
<gene>
    <name evidence="4" type="ORF">H9L23_01500</name>
    <name evidence="3" type="ORF">H9L23_19165</name>
</gene>
<dbReference type="PANTHER" id="PTHR33055">
    <property type="entry name" value="TRANSPOSASE FOR INSERTION SEQUENCE ELEMENT IS1111A"/>
    <property type="match status" value="1"/>
</dbReference>
<dbReference type="InterPro" id="IPR003346">
    <property type="entry name" value="Transposase_20"/>
</dbReference>
<evidence type="ECO:0000313" key="4">
    <source>
        <dbReference type="EMBL" id="QNN42819.1"/>
    </source>
</evidence>
<organism evidence="3 5">
    <name type="scientific">Pedobacter roseus</name>
    <dbReference type="NCBI Taxonomy" id="336820"/>
    <lineage>
        <taxon>Bacteria</taxon>
        <taxon>Pseudomonadati</taxon>
        <taxon>Bacteroidota</taxon>
        <taxon>Sphingobacteriia</taxon>
        <taxon>Sphingobacteriales</taxon>
        <taxon>Sphingobacteriaceae</taxon>
        <taxon>Pedobacter</taxon>
    </lineage>
</organism>
<dbReference type="GO" id="GO:0006313">
    <property type="term" value="P:DNA transposition"/>
    <property type="evidence" value="ECO:0007669"/>
    <property type="project" value="InterPro"/>
</dbReference>
<dbReference type="EMBL" id="CP060723">
    <property type="protein sequence ID" value="QNN41217.1"/>
    <property type="molecule type" value="Genomic_DNA"/>
</dbReference>
<feature type="domain" description="Transposase IS110-like N-terminal" evidence="1">
    <location>
        <begin position="7"/>
        <end position="154"/>
    </location>
</feature>
<dbReference type="InterPro" id="IPR002525">
    <property type="entry name" value="Transp_IS110-like_N"/>
</dbReference>
<proteinExistence type="predicted"/>
<evidence type="ECO:0000313" key="3">
    <source>
        <dbReference type="EMBL" id="QNN41217.1"/>
    </source>
</evidence>
<dbReference type="Pfam" id="PF01548">
    <property type="entry name" value="DEDD_Tnp_IS110"/>
    <property type="match status" value="1"/>
</dbReference>
<dbReference type="InterPro" id="IPR047650">
    <property type="entry name" value="Transpos_IS110"/>
</dbReference>
<accession>A0A7G9QCZ2</accession>
<dbReference type="AlphaFoldDB" id="A0A7G9QCZ2"/>
<dbReference type="RefSeq" id="WP_187591850.1">
    <property type="nucleotide sequence ID" value="NZ_CP060723.1"/>
</dbReference>
<protein>
    <submittedName>
        <fullName evidence="3">IS110 family transposase</fullName>
    </submittedName>
</protein>